<dbReference type="Gene3D" id="3.30.70.1230">
    <property type="entry name" value="Nucleotide cyclase"/>
    <property type="match status" value="1"/>
</dbReference>
<evidence type="ECO:0000256" key="3">
    <source>
        <dbReference type="ARBA" id="ARBA00023136"/>
    </source>
</evidence>
<dbReference type="CDD" id="cd07302">
    <property type="entry name" value="CHD"/>
    <property type="match status" value="1"/>
</dbReference>
<comment type="caution">
    <text evidence="6">The sequence shown here is derived from an EMBL/GenBank/DDBJ whole genome shotgun (WGS) entry which is preliminary data.</text>
</comment>
<dbReference type="InterPro" id="IPR050697">
    <property type="entry name" value="Adenylyl/Guanylyl_Cyclase_3/4"/>
</dbReference>
<dbReference type="Pfam" id="PF00211">
    <property type="entry name" value="Guanylate_cyc"/>
    <property type="match status" value="1"/>
</dbReference>
<dbReference type="PROSITE" id="PS50125">
    <property type="entry name" value="GUANYLATE_CYCLASE_2"/>
    <property type="match status" value="1"/>
</dbReference>
<feature type="transmembrane region" description="Helical" evidence="4">
    <location>
        <begin position="155"/>
        <end position="175"/>
    </location>
</feature>
<dbReference type="AlphaFoldDB" id="A0A0A3Z2X7"/>
<evidence type="ECO:0000256" key="2">
    <source>
        <dbReference type="ARBA" id="ARBA00022475"/>
    </source>
</evidence>
<evidence type="ECO:0000256" key="1">
    <source>
        <dbReference type="ARBA" id="ARBA00004651"/>
    </source>
</evidence>
<keyword evidence="3 4" id="KW-0472">Membrane</keyword>
<reference evidence="6 7" key="1">
    <citation type="submission" date="2014-09" db="EMBL/GenBank/DDBJ databases">
        <title>Draft genome of Bradyrhizobium japonicum Is-34.</title>
        <authorList>
            <person name="Tsurumaru H."/>
            <person name="Yamakawa T."/>
            <person name="Hashimoto S."/>
            <person name="Okizaki K."/>
            <person name="Kanesaki Y."/>
            <person name="Yoshikawa H."/>
            <person name="Yajima S."/>
        </authorList>
    </citation>
    <scope>NUCLEOTIDE SEQUENCE [LARGE SCALE GENOMIC DNA]</scope>
    <source>
        <strain evidence="6 7">Is-34</strain>
    </source>
</reference>
<evidence type="ECO:0000313" key="7">
    <source>
        <dbReference type="Proteomes" id="UP000030377"/>
    </source>
</evidence>
<dbReference type="GO" id="GO:0005886">
    <property type="term" value="C:plasma membrane"/>
    <property type="evidence" value="ECO:0007669"/>
    <property type="project" value="UniProtKB-SubCell"/>
</dbReference>
<sequence>MVRFASRKTRQHAVLSEDFERELTREVLRTELLRVRTLIITGCVIILFLTATYLIDPAVVNRVWRGTEGLVHEYILLTGFILFEVWVYRQIRRNLKLDRDLPVIRRYIGALIETSLPTIILILQIRSMGASQALGFVLPLVYFIFVILSTLRLDFWLSTFTGFVAAAELLAVALYYNSANDAGEPLIYFHVVRSTIILICGVLAGAVGARLRRQFAASIVAATARDRVTNLFGQHVSPQVVERLMAAGPSAGGDLRRVAVMFVDFRGFTAGARLRTPQEVVDRLDGAFAVLVDILDRQGGIVNKFLGDGFLALFGAPLEASDAAHRAVAAGREMLAAMDRINAQTSWQLQIGIGIHFGEVVAGNIGSPRRKEYTVIGDTVNFASRLEALNKEFGSQLLISESVREALGDDGEDAVALGEVAVRGYEHKVAVFQLG</sequence>
<dbReference type="RefSeq" id="WP_028158479.1">
    <property type="nucleotide sequence ID" value="NZ_CP126005.1"/>
</dbReference>
<feature type="transmembrane region" description="Helical" evidence="4">
    <location>
        <begin position="74"/>
        <end position="91"/>
    </location>
</feature>
<dbReference type="PANTHER" id="PTHR43081">
    <property type="entry name" value="ADENYLATE CYCLASE, TERMINAL-DIFFERENTIATION SPECIFIC-RELATED"/>
    <property type="match status" value="1"/>
</dbReference>
<keyword evidence="4" id="KW-1133">Transmembrane helix</keyword>
<evidence type="ECO:0000256" key="4">
    <source>
        <dbReference type="SAM" id="Phobius"/>
    </source>
</evidence>
<name>A0A0A3Z2X7_BRAJP</name>
<feature type="transmembrane region" description="Helical" evidence="4">
    <location>
        <begin position="103"/>
        <end position="123"/>
    </location>
</feature>
<feature type="transmembrane region" description="Helical" evidence="4">
    <location>
        <begin position="129"/>
        <end position="148"/>
    </location>
</feature>
<organism evidence="6 7">
    <name type="scientific">Bradyrhizobium japonicum</name>
    <dbReference type="NCBI Taxonomy" id="375"/>
    <lineage>
        <taxon>Bacteria</taxon>
        <taxon>Pseudomonadati</taxon>
        <taxon>Pseudomonadota</taxon>
        <taxon>Alphaproteobacteria</taxon>
        <taxon>Hyphomicrobiales</taxon>
        <taxon>Nitrobacteraceae</taxon>
        <taxon>Bradyrhizobium</taxon>
    </lineage>
</organism>
<dbReference type="GO" id="GO:0006171">
    <property type="term" value="P:cAMP biosynthetic process"/>
    <property type="evidence" value="ECO:0007669"/>
    <property type="project" value="TreeGrafter"/>
</dbReference>
<dbReference type="STRING" id="375.BKD09_RS21420"/>
<feature type="domain" description="Guanylate cyclase" evidence="5">
    <location>
        <begin position="259"/>
        <end position="387"/>
    </location>
</feature>
<feature type="transmembrane region" description="Helical" evidence="4">
    <location>
        <begin position="35"/>
        <end position="54"/>
    </location>
</feature>
<dbReference type="SUPFAM" id="SSF55073">
    <property type="entry name" value="Nucleotide cyclase"/>
    <property type="match status" value="1"/>
</dbReference>
<dbReference type="InterPro" id="IPR001054">
    <property type="entry name" value="A/G_cyclase"/>
</dbReference>
<evidence type="ECO:0000259" key="5">
    <source>
        <dbReference type="PROSITE" id="PS50125"/>
    </source>
</evidence>
<keyword evidence="2" id="KW-1003">Cell membrane</keyword>
<protein>
    <submittedName>
        <fullName evidence="6">Adenylate cyclase</fullName>
    </submittedName>
</protein>
<dbReference type="Proteomes" id="UP000030377">
    <property type="component" value="Unassembled WGS sequence"/>
</dbReference>
<dbReference type="PANTHER" id="PTHR43081:SF17">
    <property type="entry name" value="BLL5647 PROTEIN"/>
    <property type="match status" value="1"/>
</dbReference>
<dbReference type="GO" id="GO:0035556">
    <property type="term" value="P:intracellular signal transduction"/>
    <property type="evidence" value="ECO:0007669"/>
    <property type="project" value="InterPro"/>
</dbReference>
<accession>A0A0A3Z2X7</accession>
<gene>
    <name evidence="6" type="ORF">MA20_09465</name>
</gene>
<dbReference type="InterPro" id="IPR029787">
    <property type="entry name" value="Nucleotide_cyclase"/>
</dbReference>
<proteinExistence type="predicted"/>
<evidence type="ECO:0000313" key="6">
    <source>
        <dbReference type="EMBL" id="KGT80258.1"/>
    </source>
</evidence>
<feature type="transmembrane region" description="Helical" evidence="4">
    <location>
        <begin position="187"/>
        <end position="209"/>
    </location>
</feature>
<dbReference type="EMBL" id="JRPN01000005">
    <property type="protein sequence ID" value="KGT80258.1"/>
    <property type="molecule type" value="Genomic_DNA"/>
</dbReference>
<keyword evidence="4" id="KW-0812">Transmembrane</keyword>
<dbReference type="GO" id="GO:0004016">
    <property type="term" value="F:adenylate cyclase activity"/>
    <property type="evidence" value="ECO:0007669"/>
    <property type="project" value="UniProtKB-ARBA"/>
</dbReference>
<dbReference type="FunFam" id="3.30.70.1230:FF:000056">
    <property type="entry name" value="Putative adenylate cyclase"/>
    <property type="match status" value="1"/>
</dbReference>
<dbReference type="SMART" id="SM00044">
    <property type="entry name" value="CYCc"/>
    <property type="match status" value="1"/>
</dbReference>
<comment type="subcellular location">
    <subcellularLocation>
        <location evidence="1">Cell membrane</location>
        <topology evidence="1">Multi-pass membrane protein</topology>
    </subcellularLocation>
</comment>